<organism evidence="4 5">
    <name type="scientific">Brooklawnia propionicigenes</name>
    <dbReference type="NCBI Taxonomy" id="3041175"/>
    <lineage>
        <taxon>Bacteria</taxon>
        <taxon>Bacillati</taxon>
        <taxon>Actinomycetota</taxon>
        <taxon>Actinomycetes</taxon>
        <taxon>Propionibacteriales</taxon>
        <taxon>Propionibacteriaceae</taxon>
        <taxon>Brooklawnia</taxon>
    </lineage>
</organism>
<dbReference type="Gene3D" id="2.60.40.10">
    <property type="entry name" value="Immunoglobulins"/>
    <property type="match status" value="1"/>
</dbReference>
<dbReference type="GO" id="GO:0005975">
    <property type="term" value="P:carbohydrate metabolic process"/>
    <property type="evidence" value="ECO:0007669"/>
    <property type="project" value="InterPro"/>
</dbReference>
<dbReference type="Pfam" id="PF02922">
    <property type="entry name" value="CBM_48"/>
    <property type="match status" value="1"/>
</dbReference>
<dbReference type="SMART" id="SM00642">
    <property type="entry name" value="Aamy"/>
    <property type="match status" value="1"/>
</dbReference>
<dbReference type="InterPro" id="IPR013783">
    <property type="entry name" value="Ig-like_fold"/>
</dbReference>
<evidence type="ECO:0000259" key="3">
    <source>
        <dbReference type="SMART" id="SM00642"/>
    </source>
</evidence>
<feature type="domain" description="Glycosyl hydrolase family 13 catalytic" evidence="3">
    <location>
        <begin position="449"/>
        <end position="848"/>
    </location>
</feature>
<dbReference type="EMBL" id="AP028056">
    <property type="protein sequence ID" value="BEH03301.1"/>
    <property type="molecule type" value="Genomic_DNA"/>
</dbReference>
<dbReference type="AlphaFoldDB" id="A0AAN0K7U2"/>
<dbReference type="KEGG" id="broo:brsh051_25820"/>
<dbReference type="Gene3D" id="2.60.40.1180">
    <property type="entry name" value="Golgi alpha-mannosidase II"/>
    <property type="match status" value="1"/>
</dbReference>
<gene>
    <name evidence="4" type="ORF">brsh051_25820</name>
</gene>
<dbReference type="InterPro" id="IPR017853">
    <property type="entry name" value="GH"/>
</dbReference>
<feature type="compositionally biased region" description="Low complexity" evidence="2">
    <location>
        <begin position="763"/>
        <end position="777"/>
    </location>
</feature>
<dbReference type="InterPro" id="IPR013780">
    <property type="entry name" value="Glyco_hydro_b"/>
</dbReference>
<evidence type="ECO:0000256" key="1">
    <source>
        <dbReference type="ARBA" id="ARBA00008061"/>
    </source>
</evidence>
<dbReference type="InterPro" id="IPR006047">
    <property type="entry name" value="GH13_cat_dom"/>
</dbReference>
<name>A0AAN0K7U2_9ACTN</name>
<dbReference type="InterPro" id="IPR044505">
    <property type="entry name" value="GlgX_Isoamylase_N_E_set"/>
</dbReference>
<dbReference type="CDD" id="cd02856">
    <property type="entry name" value="E_set_GDE_Isoamylase_N"/>
    <property type="match status" value="1"/>
</dbReference>
<feature type="region of interest" description="Disordered" evidence="2">
    <location>
        <begin position="1"/>
        <end position="191"/>
    </location>
</feature>
<sequence length="1040" mass="114296">MTENGAEQITPAGGESNHTSCQKTPTPPTRSEQAPAADPRDEQTPSAEDETLPVEDDQAQPEDTPTAGAEPQEAEPQEAEDQPAEIQAEDAQPVDAGDTQTVDAEDQPEGVQVQPADVQPDEEEQPAPPEDAQTTPEDAQASTEDESAPTEEPSPPAQRAKTLPVEGVRPLSNEGEHAPAAEGVQTLPPEGEEVLSVEDVKTLSHEDVEALSEQKLTTPADRPYVPPAQDDSVTAFAPEMWELGGWPLGATFDAQKNMTSFAVYAPKATRVAIELYDEEIGADATHRFDAVKGEDGAWRSQLVGVVAGQLYGYRVWGTNWDVDPDWQPGSLAGFISDRDSEGNHFNPNKLLLDPYAREISHVPLSPRILKAGADRGVFATGGGDYHGRVRRSVDSGRFTPKGVVISDNTGTGEAPNRPAQDVTIYEGHIKNLTMHPSAAKLGDLLAGEELFDDVRNLPDELRGTYAGAAYLAPYLKGLGFTTLELLPVHETDSDQVGAVNGTTNFWGYQTIGFFAPNRDYAHDKSPGGPTREFKEMVRTFHEHDVEVYLDVVFNHTAEGGNWDHDIDSAAFTSFGGFATTHYYDLTSDGYIVDGATGSSNQTNFSTRAMCDVVMNSLIYWHDVMGVDGFRFDLATVLGRFPSASDKEDWGGRRRFFNAHPLLREVVDWADDRGIEVIAEAWDLWGYEVGNFPSGWGEWNGRFRDAVRHYLKGDGNTRAFIELFNGDWLHFNDNAGPQKSINFVTAHDGFTMFDLVSFNEPINDQPFPFGPSDGGSPQNNSWDSGGDQALRRTRWRNNWVTLMCARGVPMVVSGDEYGRTQNGNNNPWNLNTIGMWNNWAQLSSNTPTRLPVDPDNPELASYFDVVGECDSAPNVNPMFRFARFTARLRALDVTLRQKTWGSGKLDSDNVSYLYYCPDLSREPGLTDRQLTVLINGAGVGGTDYLVMINMYTSPAVFKVPDSTEISRRDLKWHRLIDTAPWAESVGNCWPPADGDVIEGSYTVEPWSIAVLAAASDQSPVFDYRGFPARRRRRLDAAALAE</sequence>
<dbReference type="SUPFAM" id="SSF51445">
    <property type="entry name" value="(Trans)glycosidases"/>
    <property type="match status" value="1"/>
</dbReference>
<feature type="compositionally biased region" description="Polar residues" evidence="2">
    <location>
        <begin position="16"/>
        <end position="32"/>
    </location>
</feature>
<comment type="similarity">
    <text evidence="1">Belongs to the glycosyl hydrolase 13 family.</text>
</comment>
<proteinExistence type="inferred from homology"/>
<accession>A0AAN0K7U2</accession>
<feature type="region of interest" description="Disordered" evidence="2">
    <location>
        <begin position="763"/>
        <end position="786"/>
    </location>
</feature>
<dbReference type="RefSeq" id="WP_286265691.1">
    <property type="nucleotide sequence ID" value="NZ_AP028056.1"/>
</dbReference>
<feature type="compositionally biased region" description="Acidic residues" evidence="2">
    <location>
        <begin position="72"/>
        <end position="83"/>
    </location>
</feature>
<dbReference type="Proteomes" id="UP001431656">
    <property type="component" value="Chromosome"/>
</dbReference>
<evidence type="ECO:0000256" key="2">
    <source>
        <dbReference type="SAM" id="MobiDB-lite"/>
    </source>
</evidence>
<evidence type="ECO:0000313" key="4">
    <source>
        <dbReference type="EMBL" id="BEH03301.1"/>
    </source>
</evidence>
<dbReference type="SUPFAM" id="SSF81296">
    <property type="entry name" value="E set domains"/>
    <property type="match status" value="1"/>
</dbReference>
<protein>
    <recommendedName>
        <fullName evidence="3">Glycosyl hydrolase family 13 catalytic domain-containing protein</fullName>
    </recommendedName>
</protein>
<dbReference type="SUPFAM" id="SSF51011">
    <property type="entry name" value="Glycosyl hydrolase domain"/>
    <property type="match status" value="1"/>
</dbReference>
<dbReference type="PANTHER" id="PTHR43002">
    <property type="entry name" value="GLYCOGEN DEBRANCHING ENZYME"/>
    <property type="match status" value="1"/>
</dbReference>
<dbReference type="Gene3D" id="3.20.20.80">
    <property type="entry name" value="Glycosidases"/>
    <property type="match status" value="1"/>
</dbReference>
<dbReference type="InterPro" id="IPR004193">
    <property type="entry name" value="Glyco_hydro_13_N"/>
</dbReference>
<evidence type="ECO:0000313" key="5">
    <source>
        <dbReference type="Proteomes" id="UP001431656"/>
    </source>
</evidence>
<dbReference type="Pfam" id="PF00128">
    <property type="entry name" value="Alpha-amylase"/>
    <property type="match status" value="1"/>
</dbReference>
<keyword evidence="5" id="KW-1185">Reference proteome</keyword>
<reference evidence="4" key="1">
    <citation type="journal article" date="2024" name="Int. J. Syst. Evol. Microbiol.">
        <title>Brooklawnia propionicigenes sp. nov., a facultatively anaerobic, propionate-producing bacterium isolated from a methanogenic reactor treating waste from cattle farms.</title>
        <authorList>
            <person name="Akita Y."/>
            <person name="Ueki A."/>
            <person name="Tonouchi A."/>
            <person name="Sugawara Y."/>
            <person name="Honma S."/>
            <person name="Kaku N."/>
            <person name="Ueki K."/>
        </authorList>
    </citation>
    <scope>NUCLEOTIDE SEQUENCE</scope>
    <source>
        <strain evidence="4">SH051</strain>
    </source>
</reference>
<dbReference type="InterPro" id="IPR014756">
    <property type="entry name" value="Ig_E-set"/>
</dbReference>
<dbReference type="GO" id="GO:0004553">
    <property type="term" value="F:hydrolase activity, hydrolyzing O-glycosyl compounds"/>
    <property type="evidence" value="ECO:0007669"/>
    <property type="project" value="InterPro"/>
</dbReference>
<feature type="compositionally biased region" description="Low complexity" evidence="2">
    <location>
        <begin position="84"/>
        <end position="93"/>
    </location>
</feature>
<feature type="compositionally biased region" description="Acidic residues" evidence="2">
    <location>
        <begin position="47"/>
        <end position="60"/>
    </location>
</feature>